<dbReference type="InterPro" id="IPR046848">
    <property type="entry name" value="E_motif"/>
</dbReference>
<reference evidence="3 4" key="1">
    <citation type="submission" date="2024-02" db="EMBL/GenBank/DDBJ databases">
        <authorList>
            <person name="Vignale AGUSTIN F."/>
            <person name="Sosa J E."/>
            <person name="Modenutti C."/>
        </authorList>
    </citation>
    <scope>NUCLEOTIDE SEQUENCE [LARGE SCALE GENOMIC DNA]</scope>
</reference>
<evidence type="ECO:0008006" key="5">
    <source>
        <dbReference type="Google" id="ProtNLM"/>
    </source>
</evidence>
<evidence type="ECO:0000313" key="3">
    <source>
        <dbReference type="EMBL" id="CAK9172803.1"/>
    </source>
</evidence>
<dbReference type="NCBIfam" id="TIGR00756">
    <property type="entry name" value="PPR"/>
    <property type="match status" value="4"/>
</dbReference>
<dbReference type="Pfam" id="PF20431">
    <property type="entry name" value="E_motif"/>
    <property type="match status" value="1"/>
</dbReference>
<dbReference type="Pfam" id="PF01535">
    <property type="entry name" value="PPR"/>
    <property type="match status" value="4"/>
</dbReference>
<dbReference type="InterPro" id="IPR002885">
    <property type="entry name" value="PPR_rpt"/>
</dbReference>
<feature type="repeat" description="PPR" evidence="2">
    <location>
        <begin position="142"/>
        <end position="172"/>
    </location>
</feature>
<feature type="repeat" description="PPR" evidence="2">
    <location>
        <begin position="173"/>
        <end position="207"/>
    </location>
</feature>
<feature type="repeat" description="PPR" evidence="2">
    <location>
        <begin position="274"/>
        <end position="308"/>
    </location>
</feature>
<dbReference type="AlphaFoldDB" id="A0ABC8TTK9"/>
<dbReference type="Proteomes" id="UP001642360">
    <property type="component" value="Unassembled WGS sequence"/>
</dbReference>
<proteinExistence type="predicted"/>
<feature type="repeat" description="PPR" evidence="2">
    <location>
        <begin position="80"/>
        <end position="110"/>
    </location>
</feature>
<keyword evidence="1" id="KW-0677">Repeat</keyword>
<sequence length="491" mass="56036">MVASLCKSSGRIKSLYITAKLCHNITIMPMVHAQNGHGRCVLYSTKNEDMVTLTKRILDYSTKREVDRARKIFDQMGRRDSVSWNVMIKGYIENNRMGDARDLFDEMPNKTPVSWNSMIMGYTREKKTNIALKLFIVMPDKDVVSWTAIITALCQASRFDDAWWLFKQMPETNSISWSSIISGFQQNGLTAESLKLFKEMLLIGIQPTSHMFTSSLAASADLAMLSLSEQMYCQLFKRGFERNTHIGNSAISMFIKCGSFHNAWRVFVDLPQPDIVTWNSLIMGFAQHGYGVEAMMIFHQIQKAQFLPDGISFLGVLHGCSHCGLLEEGKQHFYSMEMDYGISPGPEHFAIMVDLLARAGLLKEAYEIIVQMPFEPTTVFWRTLLNGCRIYGDLELGVCVADQILKLEHFNSSACLMALEIYAMAGKWKEVLEMRRHMKEKEARKELGCSWLDIRGRNHIFTTRDESHQESDDIYQTLDLLSYDISQCVSA</sequence>
<dbReference type="InterPro" id="IPR011990">
    <property type="entry name" value="TPR-like_helical_dom_sf"/>
</dbReference>
<dbReference type="PANTHER" id="PTHR47926:SF471">
    <property type="entry name" value="DYW DOMAIN-CONTAINING PROTEIN"/>
    <property type="match status" value="1"/>
</dbReference>
<dbReference type="PANTHER" id="PTHR47926">
    <property type="entry name" value="PENTATRICOPEPTIDE REPEAT-CONTAINING PROTEIN"/>
    <property type="match status" value="1"/>
</dbReference>
<keyword evidence="4" id="KW-1185">Reference proteome</keyword>
<protein>
    <recommendedName>
        <fullName evidence="5">Pentatricopeptide repeat-containing protein</fullName>
    </recommendedName>
</protein>
<comment type="caution">
    <text evidence="3">The sequence shown here is derived from an EMBL/GenBank/DDBJ whole genome shotgun (WGS) entry which is preliminary data.</text>
</comment>
<dbReference type="FunFam" id="1.25.40.10:FF:000090">
    <property type="entry name" value="Pentatricopeptide repeat-containing protein, chloroplastic"/>
    <property type="match status" value="1"/>
</dbReference>
<gene>
    <name evidence="3" type="ORF">ILEXP_LOCUS42484</name>
</gene>
<name>A0ABC8TTK9_9AQUA</name>
<organism evidence="3 4">
    <name type="scientific">Ilex paraguariensis</name>
    <name type="common">yerba mate</name>
    <dbReference type="NCBI Taxonomy" id="185542"/>
    <lineage>
        <taxon>Eukaryota</taxon>
        <taxon>Viridiplantae</taxon>
        <taxon>Streptophyta</taxon>
        <taxon>Embryophyta</taxon>
        <taxon>Tracheophyta</taxon>
        <taxon>Spermatophyta</taxon>
        <taxon>Magnoliopsida</taxon>
        <taxon>eudicotyledons</taxon>
        <taxon>Gunneridae</taxon>
        <taxon>Pentapetalae</taxon>
        <taxon>asterids</taxon>
        <taxon>campanulids</taxon>
        <taxon>Aquifoliales</taxon>
        <taxon>Aquifoliaceae</taxon>
        <taxon>Ilex</taxon>
    </lineage>
</organism>
<evidence type="ECO:0000256" key="1">
    <source>
        <dbReference type="ARBA" id="ARBA00022737"/>
    </source>
</evidence>
<dbReference type="Gene3D" id="1.25.40.10">
    <property type="entry name" value="Tetratricopeptide repeat domain"/>
    <property type="match status" value="3"/>
</dbReference>
<dbReference type="EMBL" id="CAUOFW020006058">
    <property type="protein sequence ID" value="CAK9172803.1"/>
    <property type="molecule type" value="Genomic_DNA"/>
</dbReference>
<dbReference type="InterPro" id="IPR046960">
    <property type="entry name" value="PPR_At4g14850-like_plant"/>
</dbReference>
<dbReference type="Pfam" id="PF13041">
    <property type="entry name" value="PPR_2"/>
    <property type="match status" value="2"/>
</dbReference>
<evidence type="ECO:0000256" key="2">
    <source>
        <dbReference type="PROSITE-ProRule" id="PRU00708"/>
    </source>
</evidence>
<evidence type="ECO:0000313" key="4">
    <source>
        <dbReference type="Proteomes" id="UP001642360"/>
    </source>
</evidence>
<dbReference type="PROSITE" id="PS51375">
    <property type="entry name" value="PPR"/>
    <property type="match status" value="4"/>
</dbReference>
<accession>A0ABC8TTK9</accession>